<feature type="domain" description="RNase H type-1" evidence="1">
    <location>
        <begin position="1"/>
        <end position="125"/>
    </location>
</feature>
<reference evidence="2" key="1">
    <citation type="submission" date="2023-03" db="EMBL/GenBank/DDBJ databases">
        <authorList>
            <person name="Shen W."/>
            <person name="Cai J."/>
        </authorList>
    </citation>
    <scope>NUCLEOTIDE SEQUENCE</scope>
    <source>
        <strain evidence="2">P66-3</strain>
    </source>
</reference>
<proteinExistence type="predicted"/>
<dbReference type="CDD" id="cd09279">
    <property type="entry name" value="RNase_HI_like"/>
    <property type="match status" value="1"/>
</dbReference>
<dbReference type="Gene3D" id="3.30.420.10">
    <property type="entry name" value="Ribonuclease H-like superfamily/Ribonuclease H"/>
    <property type="match status" value="1"/>
</dbReference>
<keyword evidence="3" id="KW-1185">Reference proteome</keyword>
<sequence>MLKVFTDAATNLEKSGGGILLISNEQKQLAIPLPEKNNHQAELAVILYALNYLIDHNLNDQSILLYSDSKTAIKILDQGQTKNKLFLPYLSEFNELAPKFPLLVLQWIPEAKNKGADNLARQGLRKKLQDR</sequence>
<accession>A0ABU3FF73</accession>
<evidence type="ECO:0000259" key="1">
    <source>
        <dbReference type="PROSITE" id="PS50879"/>
    </source>
</evidence>
<evidence type="ECO:0000313" key="3">
    <source>
        <dbReference type="Proteomes" id="UP001181046"/>
    </source>
</evidence>
<dbReference type="Proteomes" id="UP001181046">
    <property type="component" value="Unassembled WGS sequence"/>
</dbReference>
<name>A0ABU3FF73_9ENTE</name>
<comment type="caution">
    <text evidence="2">The sequence shown here is derived from an EMBL/GenBank/DDBJ whole genome shotgun (WGS) entry which is preliminary data.</text>
</comment>
<dbReference type="InterPro" id="IPR002156">
    <property type="entry name" value="RNaseH_domain"/>
</dbReference>
<gene>
    <name evidence="2" type="ORF">P7H27_10950</name>
</gene>
<evidence type="ECO:0000313" key="2">
    <source>
        <dbReference type="EMBL" id="MDT2760280.1"/>
    </source>
</evidence>
<organism evidence="2 3">
    <name type="scientific">Enterococcus xiangfangensis</name>
    <dbReference type="NCBI Taxonomy" id="1296537"/>
    <lineage>
        <taxon>Bacteria</taxon>
        <taxon>Bacillati</taxon>
        <taxon>Bacillota</taxon>
        <taxon>Bacilli</taxon>
        <taxon>Lactobacillales</taxon>
        <taxon>Enterococcaceae</taxon>
        <taxon>Enterococcus</taxon>
    </lineage>
</organism>
<dbReference type="InterPro" id="IPR012337">
    <property type="entry name" value="RNaseH-like_sf"/>
</dbReference>
<dbReference type="InterPro" id="IPR036397">
    <property type="entry name" value="RNaseH_sf"/>
</dbReference>
<protein>
    <submittedName>
        <fullName evidence="2">Ribonuclease HI family protein</fullName>
    </submittedName>
</protein>
<dbReference type="Pfam" id="PF13456">
    <property type="entry name" value="RVT_3"/>
    <property type="match status" value="1"/>
</dbReference>
<dbReference type="SUPFAM" id="SSF53098">
    <property type="entry name" value="Ribonuclease H-like"/>
    <property type="match status" value="1"/>
</dbReference>
<dbReference type="EMBL" id="JARQAJ010000007">
    <property type="protein sequence ID" value="MDT2760280.1"/>
    <property type="molecule type" value="Genomic_DNA"/>
</dbReference>
<dbReference type="PROSITE" id="PS50879">
    <property type="entry name" value="RNASE_H_1"/>
    <property type="match status" value="1"/>
</dbReference>
<dbReference type="RefSeq" id="WP_137618664.1">
    <property type="nucleotide sequence ID" value="NZ_BJDX01000004.1"/>
</dbReference>